<comment type="caution">
    <text evidence="2">The sequence shown here is derived from an EMBL/GenBank/DDBJ whole genome shotgun (WGS) entry which is preliminary data.</text>
</comment>
<protein>
    <submittedName>
        <fullName evidence="2">Uncharacterized protein</fullName>
    </submittedName>
</protein>
<keyword evidence="1" id="KW-0472">Membrane</keyword>
<sequence length="149" mass="16667">MLPGAEVQSSVGDGDDDLAPHDLAFEMGVSVVLIAVVVILFMRFLRRKFFQEAFEIPMETGFVIVDEDRGGDVHGIDQRQPFADAGFTERLFNLRRDIEKAAPGGQCHRQLSAETFHLRIVRSLKDTSNYSVIYIKSGKNASFHLFGYG</sequence>
<keyword evidence="1" id="KW-1133">Transmembrane helix</keyword>
<accession>A0A645CEJ1</accession>
<evidence type="ECO:0000256" key="1">
    <source>
        <dbReference type="SAM" id="Phobius"/>
    </source>
</evidence>
<organism evidence="2">
    <name type="scientific">bioreactor metagenome</name>
    <dbReference type="NCBI Taxonomy" id="1076179"/>
    <lineage>
        <taxon>unclassified sequences</taxon>
        <taxon>metagenomes</taxon>
        <taxon>ecological metagenomes</taxon>
    </lineage>
</organism>
<gene>
    <name evidence="2" type="ORF">SDC9_122264</name>
</gene>
<name>A0A645CEJ1_9ZZZZ</name>
<proteinExistence type="predicted"/>
<feature type="transmembrane region" description="Helical" evidence="1">
    <location>
        <begin position="23"/>
        <end position="45"/>
    </location>
</feature>
<keyword evidence="1" id="KW-0812">Transmembrane</keyword>
<evidence type="ECO:0000313" key="2">
    <source>
        <dbReference type="EMBL" id="MPM75272.1"/>
    </source>
</evidence>
<reference evidence="2" key="1">
    <citation type="submission" date="2019-08" db="EMBL/GenBank/DDBJ databases">
        <authorList>
            <person name="Kucharzyk K."/>
            <person name="Murdoch R.W."/>
            <person name="Higgins S."/>
            <person name="Loffler F."/>
        </authorList>
    </citation>
    <scope>NUCLEOTIDE SEQUENCE</scope>
</reference>
<dbReference type="AlphaFoldDB" id="A0A645CEJ1"/>
<dbReference type="EMBL" id="VSSQ01026517">
    <property type="protein sequence ID" value="MPM75272.1"/>
    <property type="molecule type" value="Genomic_DNA"/>
</dbReference>